<evidence type="ECO:0000256" key="12">
    <source>
        <dbReference type="ARBA" id="ARBA00050454"/>
    </source>
</evidence>
<evidence type="ECO:0000256" key="2">
    <source>
        <dbReference type="ARBA" id="ARBA00004141"/>
    </source>
</evidence>
<keyword evidence="14" id="KW-0496">Mitochondrion</keyword>
<dbReference type="InterPro" id="IPR006370">
    <property type="entry name" value="HB_polyprenyltransferase-like"/>
</dbReference>
<evidence type="ECO:0000256" key="3">
    <source>
        <dbReference type="ARBA" id="ARBA00004749"/>
    </source>
</evidence>
<dbReference type="GO" id="GO:0008412">
    <property type="term" value="F:4-hydroxybenzoate polyprenyltransferase activity"/>
    <property type="evidence" value="ECO:0007669"/>
    <property type="project" value="UniProtKB-EC"/>
</dbReference>
<protein>
    <recommendedName>
        <fullName evidence="14">4-hydroxybenzoate polyprenyltransferase, mitochondrial</fullName>
        <shortName evidence="14">4-HB polyprenyltransferase</shortName>
        <ecNumber evidence="14">2.5.1.39</ecNumber>
    </recommendedName>
    <alternativeName>
        <fullName evidence="14">Para-hydroxybenzoate--polyprenyltransferase</fullName>
        <shortName evidence="14">PHB:PPT</shortName>
        <shortName evidence="14">PHB:polyprenyltransferase</shortName>
    </alternativeName>
</protein>
<dbReference type="PANTHER" id="PTHR11048:SF28">
    <property type="entry name" value="4-HYDROXYBENZOATE POLYPRENYLTRANSFERASE, MITOCHONDRIAL"/>
    <property type="match status" value="1"/>
</dbReference>
<comment type="similarity">
    <text evidence="4 14">Belongs to the UbiA prenyltransferase family.</text>
</comment>
<evidence type="ECO:0000256" key="5">
    <source>
        <dbReference type="ARBA" id="ARBA00022679"/>
    </source>
</evidence>
<proteinExistence type="inferred from homology"/>
<keyword evidence="8 14" id="KW-1133">Transmembrane helix</keyword>
<dbReference type="GO" id="GO:0008299">
    <property type="term" value="P:isoprenoid biosynthetic process"/>
    <property type="evidence" value="ECO:0007669"/>
    <property type="project" value="UniProtKB-UniRule"/>
</dbReference>
<dbReference type="InterPro" id="IPR030470">
    <property type="entry name" value="UbiA_prenylTrfase_CS"/>
</dbReference>
<dbReference type="NCBIfam" id="TIGR01474">
    <property type="entry name" value="ubiA_proteo"/>
    <property type="match status" value="1"/>
</dbReference>
<evidence type="ECO:0000256" key="1">
    <source>
        <dbReference type="ARBA" id="ARBA00001946"/>
    </source>
</evidence>
<dbReference type="Proteomes" id="UP001214576">
    <property type="component" value="Unassembled WGS sequence"/>
</dbReference>
<evidence type="ECO:0000256" key="13">
    <source>
        <dbReference type="ARBA" id="ARBA00051182"/>
    </source>
</evidence>
<comment type="subcellular location">
    <subcellularLocation>
        <location evidence="2">Membrane</location>
        <topology evidence="2">Multi-pass membrane protein</topology>
    </subcellularLocation>
    <subcellularLocation>
        <location evidence="14">Mitochondrion inner membrane</location>
        <topology evidence="14">Multi-pass membrane protein</topology>
        <orientation evidence="14">Matrix side</orientation>
    </subcellularLocation>
</comment>
<comment type="catalytic activity">
    <reaction evidence="12">
        <text>all-trans-nonaprenyl diphosphate + 4-hydroxybenzoate = 4-hydroxy-3-(all-trans-nonaprenyl)benzoate + diphosphate</text>
        <dbReference type="Rhea" id="RHEA:17709"/>
        <dbReference type="ChEBI" id="CHEBI:17879"/>
        <dbReference type="ChEBI" id="CHEBI:33019"/>
        <dbReference type="ChEBI" id="CHEBI:58391"/>
        <dbReference type="ChEBI" id="CHEBI:84502"/>
        <dbReference type="EC" id="2.5.1.39"/>
    </reaction>
    <physiologicalReaction direction="left-to-right" evidence="12">
        <dbReference type="Rhea" id="RHEA:17710"/>
    </physiologicalReaction>
</comment>
<dbReference type="InterPro" id="IPR039653">
    <property type="entry name" value="Prenyltransferase"/>
</dbReference>
<evidence type="ECO:0000256" key="14">
    <source>
        <dbReference type="HAMAP-Rule" id="MF_03189"/>
    </source>
</evidence>
<dbReference type="PROSITE" id="PS00943">
    <property type="entry name" value="UBIA"/>
    <property type="match status" value="1"/>
</dbReference>
<accession>A0AAD4UDU1</accession>
<evidence type="ECO:0000256" key="8">
    <source>
        <dbReference type="ARBA" id="ARBA00022989"/>
    </source>
</evidence>
<keyword evidence="14" id="KW-0999">Mitochondrion inner membrane</keyword>
<evidence type="ECO:0000256" key="10">
    <source>
        <dbReference type="ARBA" id="ARBA00023229"/>
    </source>
</evidence>
<dbReference type="InterPro" id="IPR044878">
    <property type="entry name" value="UbiA_sf"/>
</dbReference>
<evidence type="ECO:0000256" key="6">
    <source>
        <dbReference type="ARBA" id="ARBA00022688"/>
    </source>
</evidence>
<organism evidence="15 16">
    <name type="scientific">Ovis ammon polii</name>
    <dbReference type="NCBI Taxonomy" id="230172"/>
    <lineage>
        <taxon>Eukaryota</taxon>
        <taxon>Metazoa</taxon>
        <taxon>Chordata</taxon>
        <taxon>Craniata</taxon>
        <taxon>Vertebrata</taxon>
        <taxon>Euteleostomi</taxon>
        <taxon>Mammalia</taxon>
        <taxon>Eutheria</taxon>
        <taxon>Laurasiatheria</taxon>
        <taxon>Artiodactyla</taxon>
        <taxon>Ruminantia</taxon>
        <taxon>Pecora</taxon>
        <taxon>Bovidae</taxon>
        <taxon>Caprinae</taxon>
        <taxon>Ovis</taxon>
    </lineage>
</organism>
<dbReference type="GO" id="GO:0005743">
    <property type="term" value="C:mitochondrial inner membrane"/>
    <property type="evidence" value="ECO:0007669"/>
    <property type="project" value="UniProtKB-SubCell"/>
</dbReference>
<dbReference type="FunFam" id="1.10.357.140:FF:000003">
    <property type="entry name" value="4-hydroxybenzoate polyprenyltransferase, mitochondrial"/>
    <property type="match status" value="1"/>
</dbReference>
<sequence>MLGAGGARLVQGLRAGTQAWLWGARGRSLALVHAARGLHAANWQPSAGRGPRGRPLSLSAAAVVNSAPRPLQPYLRLMRLDKPIGTWLLYLPCTWSIGLAADPGCLPDWYMLSLFGTGAVLMRGAGCTINDMWDQDYDKKVTRTASRPIAAGDISTFQSFVFLGGQLTLALGILLCLNYYSIALGAASLLLVITYPLMKRITYWPQLALGLTFNWGALLGWSAVKGSCDPSVCLPLYFSGIMWTLIYDTIYAHQDKKDDALIGLKSTALRFREDTKKWLSGFSVSMLGALSLVGVNSGQTAPYYAALAAVGAHLTHQVSSYGKRKTLKQTSIEFTRKEFEQMLSTDGKVHQRIRVEDVEEKMVGGLKILREQERKHSATLASKGLVYWDLIYYWVLDAWQSSTLLNSVLKMNPVVSQPGYGSAVSGSSDWQTGTFDCFDDIGICLCGAFFPLCLSCQIASDMNEFCLCGSSVAMRTMYRTRYGIPVSHPRPPGSNHPDSPKAFLQSERVSMIALLTIMT</sequence>
<evidence type="ECO:0000256" key="4">
    <source>
        <dbReference type="ARBA" id="ARBA00005985"/>
    </source>
</evidence>
<dbReference type="InterPro" id="IPR000537">
    <property type="entry name" value="UbiA_prenyltransferase"/>
</dbReference>
<keyword evidence="5 14" id="KW-0808">Transferase</keyword>
<dbReference type="CDD" id="cd13959">
    <property type="entry name" value="PT_UbiA_COQ2"/>
    <property type="match status" value="1"/>
</dbReference>
<keyword evidence="6 14" id="KW-0831">Ubiquinone biosynthesis</keyword>
<dbReference type="AlphaFoldDB" id="A0AAD4UDU1"/>
<keyword evidence="16" id="KW-1185">Reference proteome</keyword>
<dbReference type="GO" id="GO:0006744">
    <property type="term" value="P:ubiquinone biosynthetic process"/>
    <property type="evidence" value="ECO:0007669"/>
    <property type="project" value="UniProtKB-UniRule"/>
</dbReference>
<keyword evidence="10 14" id="KW-0414">Isoprene biosynthesis</keyword>
<reference evidence="15" key="1">
    <citation type="submission" date="2022-03" db="EMBL/GenBank/DDBJ databases">
        <title>Genomic analyses of argali, domestic sheep and their hybrids provide insights into chromosomal evolution, heterosis and genetic basis of agronomic traits.</title>
        <authorList>
            <person name="Li M."/>
        </authorList>
    </citation>
    <scope>NUCLEOTIDE SEQUENCE</scope>
    <source>
        <strain evidence="15">CAU-MHL-2022a</strain>
        <tissue evidence="15">Skin</tissue>
    </source>
</reference>
<dbReference type="Gene3D" id="1.20.120.1780">
    <property type="entry name" value="UbiA prenyltransferase"/>
    <property type="match status" value="1"/>
</dbReference>
<dbReference type="Pfam" id="PF01040">
    <property type="entry name" value="UbiA"/>
    <property type="match status" value="1"/>
</dbReference>
<name>A0AAD4UDU1_OVIAM</name>
<feature type="transmembrane region" description="Helical" evidence="14">
    <location>
        <begin position="278"/>
        <end position="295"/>
    </location>
</feature>
<keyword evidence="7 14" id="KW-0812">Transmembrane</keyword>
<evidence type="ECO:0000313" key="16">
    <source>
        <dbReference type="Proteomes" id="UP001214576"/>
    </source>
</evidence>
<feature type="transmembrane region" description="Helical" evidence="14">
    <location>
        <begin position="169"/>
        <end position="195"/>
    </location>
</feature>
<evidence type="ECO:0000256" key="11">
    <source>
        <dbReference type="ARBA" id="ARBA00049890"/>
    </source>
</evidence>
<dbReference type="FunFam" id="1.20.120.1780:FF:000001">
    <property type="entry name" value="4-hydroxybenzoate octaprenyltransferase"/>
    <property type="match status" value="1"/>
</dbReference>
<comment type="catalytic activity">
    <reaction evidence="11">
        <text>all-trans-decaprenyl diphosphate + 4-hydroxybenzoate = 4-hydroxy-3-(all-trans-decaprenyl)benzoate + diphosphate</text>
        <dbReference type="Rhea" id="RHEA:44564"/>
        <dbReference type="ChEBI" id="CHEBI:17879"/>
        <dbReference type="ChEBI" id="CHEBI:33019"/>
        <dbReference type="ChEBI" id="CHEBI:60721"/>
        <dbReference type="ChEBI" id="CHEBI:84503"/>
        <dbReference type="EC" id="2.5.1.39"/>
    </reaction>
    <physiologicalReaction direction="left-to-right" evidence="11">
        <dbReference type="Rhea" id="RHEA:44565"/>
    </physiologicalReaction>
</comment>
<evidence type="ECO:0000256" key="7">
    <source>
        <dbReference type="ARBA" id="ARBA00022692"/>
    </source>
</evidence>
<comment type="cofactor">
    <cofactor evidence="1 14">
        <name>Mg(2+)</name>
        <dbReference type="ChEBI" id="CHEBI:18420"/>
    </cofactor>
</comment>
<evidence type="ECO:0000256" key="9">
    <source>
        <dbReference type="ARBA" id="ARBA00023136"/>
    </source>
</evidence>
<dbReference type="HAMAP" id="MF_01635">
    <property type="entry name" value="UbiA"/>
    <property type="match status" value="1"/>
</dbReference>
<gene>
    <name evidence="14" type="primary">COQ2</name>
    <name evidence="15" type="ORF">MG293_006908</name>
</gene>
<evidence type="ECO:0000313" key="15">
    <source>
        <dbReference type="EMBL" id="KAI4542782.1"/>
    </source>
</evidence>
<comment type="caution">
    <text evidence="15">The sequence shown here is derived from an EMBL/GenBank/DDBJ whole genome shotgun (WGS) entry which is preliminary data.</text>
</comment>
<dbReference type="EMBL" id="JAKZEL010000006">
    <property type="protein sequence ID" value="KAI4542782.1"/>
    <property type="molecule type" value="Genomic_DNA"/>
</dbReference>
<comment type="pathway">
    <text evidence="3 14">Cofactor biosynthesis; ubiquinone biosynthesis.</text>
</comment>
<comment type="catalytic activity">
    <reaction evidence="13">
        <text>an all-trans-polyprenyl diphosphate + 4-hydroxybenzoate = a 4-hydroxy-3-(all-trans-polyprenyl)benzoate + diphosphate</text>
        <dbReference type="Rhea" id="RHEA:44504"/>
        <dbReference type="Rhea" id="RHEA-COMP:9514"/>
        <dbReference type="Rhea" id="RHEA-COMP:9564"/>
        <dbReference type="ChEBI" id="CHEBI:17879"/>
        <dbReference type="ChEBI" id="CHEBI:33019"/>
        <dbReference type="ChEBI" id="CHEBI:58914"/>
        <dbReference type="ChEBI" id="CHEBI:78396"/>
        <dbReference type="EC" id="2.5.1.39"/>
    </reaction>
    <physiologicalReaction direction="left-to-right" evidence="13">
        <dbReference type="Rhea" id="RHEA:44505"/>
    </physiologicalReaction>
</comment>
<dbReference type="EC" id="2.5.1.39" evidence="14"/>
<dbReference type="PANTHER" id="PTHR11048">
    <property type="entry name" value="PRENYLTRANSFERASES"/>
    <property type="match status" value="1"/>
</dbReference>
<comment type="function">
    <text evidence="14">Catalyzes the prenylation of para-hydroxybenzoate (PHB) with an all-trans polyprenyl group. Mediates the second step in the final reaction sequence of coenzyme Q (CoQ) biosynthesis, which is the condensation of the polyisoprenoid side chain with PHB, generating the first membrane-bound Q intermediate.</text>
</comment>
<dbReference type="Gene3D" id="1.10.357.140">
    <property type="entry name" value="UbiA prenyltransferase"/>
    <property type="match status" value="1"/>
</dbReference>
<keyword evidence="9 14" id="KW-0472">Membrane</keyword>